<organism evidence="4 5">
    <name type="scientific">Solicola gregarius</name>
    <dbReference type="NCBI Taxonomy" id="2908642"/>
    <lineage>
        <taxon>Bacteria</taxon>
        <taxon>Bacillati</taxon>
        <taxon>Actinomycetota</taxon>
        <taxon>Actinomycetes</taxon>
        <taxon>Propionibacteriales</taxon>
        <taxon>Nocardioidaceae</taxon>
        <taxon>Solicola</taxon>
    </lineage>
</organism>
<dbReference type="Pfam" id="PF02470">
    <property type="entry name" value="MlaD"/>
    <property type="match status" value="1"/>
</dbReference>
<evidence type="ECO:0000259" key="3">
    <source>
        <dbReference type="Pfam" id="PF11887"/>
    </source>
</evidence>
<feature type="domain" description="Mammalian cell entry C-terminal" evidence="3">
    <location>
        <begin position="119"/>
        <end position="291"/>
    </location>
</feature>
<evidence type="ECO:0000259" key="2">
    <source>
        <dbReference type="Pfam" id="PF02470"/>
    </source>
</evidence>
<dbReference type="KEGG" id="sgrg:L0C25_14380"/>
<proteinExistence type="predicted"/>
<dbReference type="PANTHER" id="PTHR33371:SF18">
    <property type="entry name" value="MCE-FAMILY PROTEIN MCE3C"/>
    <property type="match status" value="1"/>
</dbReference>
<dbReference type="InterPro" id="IPR052336">
    <property type="entry name" value="MlaD_Phospholipid_Transporter"/>
</dbReference>
<accession>A0AA46TER4</accession>
<dbReference type="Proteomes" id="UP001164390">
    <property type="component" value="Chromosome"/>
</dbReference>
<evidence type="ECO:0000313" key="5">
    <source>
        <dbReference type="Proteomes" id="UP001164390"/>
    </source>
</evidence>
<protein>
    <submittedName>
        <fullName evidence="4">MCE family protein</fullName>
    </submittedName>
</protein>
<evidence type="ECO:0000313" key="4">
    <source>
        <dbReference type="EMBL" id="UYM03726.1"/>
    </source>
</evidence>
<dbReference type="Pfam" id="PF11887">
    <property type="entry name" value="Mce4_CUP1"/>
    <property type="match status" value="1"/>
</dbReference>
<dbReference type="AlphaFoldDB" id="A0AA46TER4"/>
<sequence>MKPFRERNLVVVGLVSIAVIAVMMLAAFRADSLPLIGGGNTYYAEFSEAGGLRAGDDVRVAGIKVGEVKDITLEGDTVRVAMLVEDGVDLGSESLAAIKVKTVLGAMMVSIESDGDDTMGAGDEIPVDRTTPPYDVVQAFSDLSTTTQEIDTKQLGKSFDTLADVMDDVPDDLRGTLDGVSRLSKNLAARDQQINTLLKNVDDLSGTLADRNEELITLFEDSSTLFRALSSRRQAIHDILVSTRKLADEMGTLVDDTRGDLKPALDHLRGVVQVLQNNHDQIDRALDALPKYYTTLAGQSGNGPWLDSWAEGLGIILQTGEGASW</sequence>
<keyword evidence="1" id="KW-0812">Transmembrane</keyword>
<dbReference type="GO" id="GO:0005576">
    <property type="term" value="C:extracellular region"/>
    <property type="evidence" value="ECO:0007669"/>
    <property type="project" value="TreeGrafter"/>
</dbReference>
<keyword evidence="1" id="KW-0472">Membrane</keyword>
<keyword evidence="5" id="KW-1185">Reference proteome</keyword>
<dbReference type="EMBL" id="CP094970">
    <property type="protein sequence ID" value="UYM03726.1"/>
    <property type="molecule type" value="Genomic_DNA"/>
</dbReference>
<dbReference type="InterPro" id="IPR005693">
    <property type="entry name" value="Mce"/>
</dbReference>
<feature type="transmembrane region" description="Helical" evidence="1">
    <location>
        <begin position="9"/>
        <end position="28"/>
    </location>
</feature>
<dbReference type="NCBIfam" id="TIGR00996">
    <property type="entry name" value="Mtu_fam_mce"/>
    <property type="match status" value="1"/>
</dbReference>
<dbReference type="InterPro" id="IPR003399">
    <property type="entry name" value="Mce/MlaD"/>
</dbReference>
<dbReference type="InterPro" id="IPR024516">
    <property type="entry name" value="Mce_C"/>
</dbReference>
<dbReference type="RefSeq" id="WP_271632364.1">
    <property type="nucleotide sequence ID" value="NZ_CP094970.1"/>
</dbReference>
<name>A0AA46TER4_9ACTN</name>
<dbReference type="PRINTS" id="PR01782">
    <property type="entry name" value="MCEVIRFACTOR"/>
</dbReference>
<dbReference type="PANTHER" id="PTHR33371">
    <property type="entry name" value="INTERMEMBRANE PHOSPHOLIPID TRANSPORT SYSTEM BINDING PROTEIN MLAD-RELATED"/>
    <property type="match status" value="1"/>
</dbReference>
<evidence type="ECO:0000256" key="1">
    <source>
        <dbReference type="SAM" id="Phobius"/>
    </source>
</evidence>
<reference evidence="4" key="1">
    <citation type="submission" date="2022-01" db="EMBL/GenBank/DDBJ databases">
        <title>Nocardioidaceae gen. sp. A5X3R13.</title>
        <authorList>
            <person name="Lopez Marin M.A."/>
            <person name="Uhlik O."/>
        </authorList>
    </citation>
    <scope>NUCLEOTIDE SEQUENCE</scope>
    <source>
        <strain evidence="4">A5X3R13</strain>
    </source>
</reference>
<gene>
    <name evidence="4" type="ORF">L0C25_14380</name>
</gene>
<feature type="domain" description="Mce/MlaD" evidence="2">
    <location>
        <begin position="39"/>
        <end position="112"/>
    </location>
</feature>
<keyword evidence="1" id="KW-1133">Transmembrane helix</keyword>